<dbReference type="EMBL" id="CP011451">
    <property type="protein sequence ID" value="AKH39203.1"/>
    <property type="molecule type" value="Genomic_DNA"/>
</dbReference>
<dbReference type="Proteomes" id="UP000324176">
    <property type="component" value="Unassembled WGS sequence"/>
</dbReference>
<organism evidence="2 4">
    <name type="scientific">Nitrosomonas communis</name>
    <dbReference type="NCBI Taxonomy" id="44574"/>
    <lineage>
        <taxon>Bacteria</taxon>
        <taxon>Pseudomonadati</taxon>
        <taxon>Pseudomonadota</taxon>
        <taxon>Betaproteobacteria</taxon>
        <taxon>Nitrosomonadales</taxon>
        <taxon>Nitrosomonadaceae</taxon>
        <taxon>Nitrosomonas</taxon>
    </lineage>
</organism>
<gene>
    <name evidence="2" type="ORF">AAW31_17485</name>
    <name evidence="3" type="ORF">BCL69_102010</name>
</gene>
<dbReference type="KEGG" id="nco:AAW31_17485"/>
<feature type="chain" id="PRO_5036292959" description="Cytochrome C" evidence="1">
    <location>
        <begin position="19"/>
        <end position="156"/>
    </location>
</feature>
<dbReference type="Proteomes" id="UP000034156">
    <property type="component" value="Chromosome"/>
</dbReference>
<dbReference type="GO" id="GO:0005506">
    <property type="term" value="F:iron ion binding"/>
    <property type="evidence" value="ECO:0007669"/>
    <property type="project" value="InterPro"/>
</dbReference>
<protein>
    <recommendedName>
        <fullName evidence="6">Cytochrome C</fullName>
    </recommendedName>
</protein>
<dbReference type="PATRIC" id="fig|44574.3.peg.4203"/>
<dbReference type="GO" id="GO:0009055">
    <property type="term" value="F:electron transfer activity"/>
    <property type="evidence" value="ECO:0007669"/>
    <property type="project" value="InterPro"/>
</dbReference>
<evidence type="ECO:0000256" key="1">
    <source>
        <dbReference type="SAM" id="SignalP"/>
    </source>
</evidence>
<evidence type="ECO:0000313" key="5">
    <source>
        <dbReference type="Proteomes" id="UP000324176"/>
    </source>
</evidence>
<dbReference type="AlphaFoldDB" id="A0A0F7KJA4"/>
<feature type="signal peptide" evidence="1">
    <location>
        <begin position="1"/>
        <end position="18"/>
    </location>
</feature>
<accession>A0A0F7KJA4</accession>
<dbReference type="GO" id="GO:0020037">
    <property type="term" value="F:heme binding"/>
    <property type="evidence" value="ECO:0007669"/>
    <property type="project" value="InterPro"/>
</dbReference>
<dbReference type="InterPro" id="IPR010980">
    <property type="entry name" value="Cyt_c/b562"/>
</dbReference>
<dbReference type="RefSeq" id="WP_046851223.1">
    <property type="nucleotide sequence ID" value="NZ_CBDIPD010000164.1"/>
</dbReference>
<evidence type="ECO:0000313" key="2">
    <source>
        <dbReference type="EMBL" id="AKH39203.1"/>
    </source>
</evidence>
<evidence type="ECO:0000313" key="4">
    <source>
        <dbReference type="Proteomes" id="UP000034156"/>
    </source>
</evidence>
<name>A0A0F7KJA4_9PROT</name>
<evidence type="ECO:0008006" key="6">
    <source>
        <dbReference type="Google" id="ProtNLM"/>
    </source>
</evidence>
<sequence length="156" mass="17766">MKKIYALALCLSMTTVMAMDIDERKILSLNEMQRNHILAEMRALLQGTQQILHALSKEDMMAVARHARILGKEMTHKGEDHLRSVLPENFMQLGMSVHQSFDQIATDAETLKNPKHTLIQLSDTMQHCITCHAAYQIRTTELPAKAESHPAHHNHH</sequence>
<reference evidence="4" key="1">
    <citation type="submission" date="2015-05" db="EMBL/GenBank/DDBJ databases">
        <title>Draft genome of Nitrosomonas communis strain Nm2.</title>
        <authorList>
            <person name="Kozlowski J.A."/>
            <person name="Kits K.D."/>
            <person name="Stein L.Y."/>
        </authorList>
    </citation>
    <scope>NUCLEOTIDE SEQUENCE [LARGE SCALE GENOMIC DNA]</scope>
    <source>
        <strain evidence="4">Nm2</strain>
    </source>
</reference>
<keyword evidence="4" id="KW-1185">Reference proteome</keyword>
<dbReference type="OrthoDB" id="1150802at2"/>
<evidence type="ECO:0000313" key="3">
    <source>
        <dbReference type="EMBL" id="TYP88656.1"/>
    </source>
</evidence>
<dbReference type="GO" id="GO:0022900">
    <property type="term" value="P:electron transport chain"/>
    <property type="evidence" value="ECO:0007669"/>
    <property type="project" value="InterPro"/>
</dbReference>
<reference evidence="3 5" key="3">
    <citation type="submission" date="2019-07" db="EMBL/GenBank/DDBJ databases">
        <title>Active sludge and wastewater microbial communities from Klosterneuburg, Austria.</title>
        <authorList>
            <person name="Wagner M."/>
        </authorList>
    </citation>
    <scope>NUCLEOTIDE SEQUENCE [LARGE SCALE GENOMIC DNA]</scope>
    <source>
        <strain evidence="3 5">Nm2</strain>
    </source>
</reference>
<keyword evidence="1" id="KW-0732">Signal</keyword>
<dbReference type="SUPFAM" id="SSF47175">
    <property type="entry name" value="Cytochromes"/>
    <property type="match status" value="1"/>
</dbReference>
<dbReference type="EMBL" id="VNHT01000020">
    <property type="protein sequence ID" value="TYP88656.1"/>
    <property type="molecule type" value="Genomic_DNA"/>
</dbReference>
<proteinExistence type="predicted"/>
<reference evidence="2 4" key="2">
    <citation type="journal article" date="2016" name="Genome Announc.">
        <title>Genome Sequence of Nitrosomonas communis Strain Nm2, a Mesophilic Ammonia-Oxidizing Bacterium Isolated from Mediterranean Soil.</title>
        <authorList>
            <person name="Kozlowski J.A."/>
            <person name="Kits K.D."/>
            <person name="Stein L.Y."/>
        </authorList>
    </citation>
    <scope>NUCLEOTIDE SEQUENCE [LARGE SCALE GENOMIC DNA]</scope>
    <source>
        <strain evidence="2 4">Nm2</strain>
    </source>
</reference>